<dbReference type="CDD" id="cd05236">
    <property type="entry name" value="FAR-N_SDR_e"/>
    <property type="match status" value="1"/>
</dbReference>
<protein>
    <recommendedName>
        <fullName evidence="4">Fatty acyl-CoA reductase</fullName>
        <ecNumber evidence="4">1.2.1.84</ecNumber>
    </recommendedName>
</protein>
<keyword evidence="4" id="KW-0560">Oxidoreductase</keyword>
<dbReference type="InterPro" id="IPR013120">
    <property type="entry name" value="FAR_NAD-bd"/>
</dbReference>
<dbReference type="SUPFAM" id="SSF51735">
    <property type="entry name" value="NAD(P)-binding Rossmann-fold domains"/>
    <property type="match status" value="1"/>
</dbReference>
<dbReference type="InterPro" id="IPR026055">
    <property type="entry name" value="FAR"/>
</dbReference>
<comment type="catalytic activity">
    <reaction evidence="4">
        <text>a long-chain fatty acyl-CoA + 2 NADPH + 2 H(+) = a long-chain primary fatty alcohol + 2 NADP(+) + CoA</text>
        <dbReference type="Rhea" id="RHEA:52716"/>
        <dbReference type="ChEBI" id="CHEBI:15378"/>
        <dbReference type="ChEBI" id="CHEBI:57287"/>
        <dbReference type="ChEBI" id="CHEBI:57783"/>
        <dbReference type="ChEBI" id="CHEBI:58349"/>
        <dbReference type="ChEBI" id="CHEBI:77396"/>
        <dbReference type="ChEBI" id="CHEBI:83139"/>
        <dbReference type="EC" id="1.2.1.84"/>
    </reaction>
</comment>
<comment type="similarity">
    <text evidence="1 4">Belongs to the fatty acyl-CoA reductase family.</text>
</comment>
<dbReference type="EnsemblMetazoa" id="XM_019913192.1">
    <property type="protein sequence ID" value="XP_019768751.1"/>
    <property type="gene ID" value="LOC109543461"/>
</dbReference>
<dbReference type="Proteomes" id="UP000019118">
    <property type="component" value="Unassembled WGS sequence"/>
</dbReference>
<proteinExistence type="inferred from homology"/>
<dbReference type="AlphaFoldDB" id="A0AAR5Q6I7"/>
<dbReference type="PANTHER" id="PTHR11011">
    <property type="entry name" value="MALE STERILITY PROTEIN 2-RELATED"/>
    <property type="match status" value="1"/>
</dbReference>
<reference evidence="8" key="1">
    <citation type="journal article" date="2013" name="Genome Biol.">
        <title>Draft genome of the mountain pine beetle, Dendroctonus ponderosae Hopkins, a major forest pest.</title>
        <authorList>
            <person name="Keeling C.I."/>
            <person name="Yuen M.M."/>
            <person name="Liao N.Y."/>
            <person name="Docking T.R."/>
            <person name="Chan S.K."/>
            <person name="Taylor G.A."/>
            <person name="Palmquist D.L."/>
            <person name="Jackman S.D."/>
            <person name="Nguyen A."/>
            <person name="Li M."/>
            <person name="Henderson H."/>
            <person name="Janes J.K."/>
            <person name="Zhao Y."/>
            <person name="Pandoh P."/>
            <person name="Moore R."/>
            <person name="Sperling F.A."/>
            <person name="Huber D.P."/>
            <person name="Birol I."/>
            <person name="Jones S.J."/>
            <person name="Bohlmann J."/>
        </authorList>
    </citation>
    <scope>NUCLEOTIDE SEQUENCE</scope>
</reference>
<feature type="domain" description="Thioester reductase (TE)" evidence="6">
    <location>
        <begin position="41"/>
        <end position="230"/>
    </location>
</feature>
<name>A0AAR5Q6I7_DENPD</name>
<dbReference type="PANTHER" id="PTHR11011:SF24">
    <property type="entry name" value="FATTY ACYL-COA REDUCTASE"/>
    <property type="match status" value="1"/>
</dbReference>
<evidence type="ECO:0000259" key="6">
    <source>
        <dbReference type="Pfam" id="PF07993"/>
    </source>
</evidence>
<dbReference type="GO" id="GO:0035336">
    <property type="term" value="P:long-chain fatty-acyl-CoA metabolic process"/>
    <property type="evidence" value="ECO:0007669"/>
    <property type="project" value="TreeGrafter"/>
</dbReference>
<evidence type="ECO:0000259" key="5">
    <source>
        <dbReference type="Pfam" id="PF03015"/>
    </source>
</evidence>
<keyword evidence="4" id="KW-0472">Membrane</keyword>
<feature type="domain" description="Fatty acyl-CoA reductase C-terminal" evidence="5">
    <location>
        <begin position="307"/>
        <end position="399"/>
    </location>
</feature>
<keyword evidence="4" id="KW-1133">Transmembrane helix</keyword>
<dbReference type="GO" id="GO:0080019">
    <property type="term" value="F:alcohol-forming very long-chain fatty acyl-CoA reductase activity"/>
    <property type="evidence" value="ECO:0007669"/>
    <property type="project" value="InterPro"/>
</dbReference>
<evidence type="ECO:0000313" key="7">
    <source>
        <dbReference type="EnsemblMetazoa" id="XP_019768751.1"/>
    </source>
</evidence>
<accession>A0AAR5Q6I7</accession>
<keyword evidence="4" id="KW-0812">Transmembrane</keyword>
<keyword evidence="2 4" id="KW-0444">Lipid biosynthesis</keyword>
<dbReference type="GO" id="GO:0005777">
    <property type="term" value="C:peroxisome"/>
    <property type="evidence" value="ECO:0007669"/>
    <property type="project" value="TreeGrafter"/>
</dbReference>
<organism evidence="7 8">
    <name type="scientific">Dendroctonus ponderosae</name>
    <name type="common">Mountain pine beetle</name>
    <dbReference type="NCBI Taxonomy" id="77166"/>
    <lineage>
        <taxon>Eukaryota</taxon>
        <taxon>Metazoa</taxon>
        <taxon>Ecdysozoa</taxon>
        <taxon>Arthropoda</taxon>
        <taxon>Hexapoda</taxon>
        <taxon>Insecta</taxon>
        <taxon>Pterygota</taxon>
        <taxon>Neoptera</taxon>
        <taxon>Endopterygota</taxon>
        <taxon>Coleoptera</taxon>
        <taxon>Polyphaga</taxon>
        <taxon>Cucujiformia</taxon>
        <taxon>Curculionidae</taxon>
        <taxon>Scolytinae</taxon>
        <taxon>Dendroctonus</taxon>
    </lineage>
</organism>
<evidence type="ECO:0000256" key="2">
    <source>
        <dbReference type="ARBA" id="ARBA00022516"/>
    </source>
</evidence>
<keyword evidence="4" id="KW-0521">NADP</keyword>
<comment type="function">
    <text evidence="4">Catalyzes the reduction of fatty acyl-CoA to fatty alcohols.</text>
</comment>
<dbReference type="Gene3D" id="3.40.50.720">
    <property type="entry name" value="NAD(P)-binding Rossmann-like Domain"/>
    <property type="match status" value="1"/>
</dbReference>
<keyword evidence="8" id="KW-1185">Reference proteome</keyword>
<dbReference type="EC" id="1.2.1.84" evidence="4"/>
<sequence length="456" mass="51604">MADASVPIPQYFGGKNVFITGGSGFIGKVLIEKLLRSCPDPADRRQLLDDVDVIYHAAASVRFDDSLKSAILLNVRGTREVGVLAHEMRHLEVFVHVSTTYSHTDRRVIEEKTYRADTDWRRAIEVAEQSEEHVLRILTPHYIGPFPNTYTFTKRLAEDAVSDLCQGRIAGCIFRPSIVISTASDPFPGWIDNFNGPVGIFVASGKGILRSMYTNPDLESDYIPVDLVVKGLILATWAKASEKRESERLNVAVFNASNNSVQPMSNRELVKIGKRIAWEVPLDSMLWYPTGHVTSCYPDHFLRVVFYHLLPALLVDGLLKLTGHKPLLWKIQRKIYIANMALQYFIMQEWKFVNEKTRALQERLSPADVQAFGYGETRIDPYEFFRNAALGGRQYLLKEGGDIERARANSRRMYALSLAFDGLWYAAALYLLAFKLDTVAALRRALEALCAYFTRV</sequence>
<feature type="domain" description="Thioester reductase (TE)" evidence="6">
    <location>
        <begin position="19"/>
        <end position="40"/>
    </location>
</feature>
<dbReference type="GO" id="GO:0102965">
    <property type="term" value="F:alcohol-forming long-chain fatty acyl-CoA reductase activity"/>
    <property type="evidence" value="ECO:0007669"/>
    <property type="project" value="UniProtKB-EC"/>
</dbReference>
<dbReference type="Pfam" id="PF07993">
    <property type="entry name" value="NAD_binding_4"/>
    <property type="match status" value="2"/>
</dbReference>
<dbReference type="CDD" id="cd09071">
    <property type="entry name" value="FAR_C"/>
    <property type="match status" value="1"/>
</dbReference>
<evidence type="ECO:0000256" key="4">
    <source>
        <dbReference type="RuleBase" id="RU363097"/>
    </source>
</evidence>
<dbReference type="InterPro" id="IPR036291">
    <property type="entry name" value="NAD(P)-bd_dom_sf"/>
</dbReference>
<evidence type="ECO:0000313" key="8">
    <source>
        <dbReference type="Proteomes" id="UP000019118"/>
    </source>
</evidence>
<evidence type="ECO:0000256" key="1">
    <source>
        <dbReference type="ARBA" id="ARBA00005928"/>
    </source>
</evidence>
<dbReference type="Pfam" id="PF03015">
    <property type="entry name" value="Sterile"/>
    <property type="match status" value="1"/>
</dbReference>
<dbReference type="InterPro" id="IPR033640">
    <property type="entry name" value="FAR_C"/>
</dbReference>
<reference evidence="7" key="2">
    <citation type="submission" date="2024-08" db="UniProtKB">
        <authorList>
            <consortium name="EnsemblMetazoa"/>
        </authorList>
    </citation>
    <scope>IDENTIFICATION</scope>
</reference>
<keyword evidence="3 4" id="KW-0443">Lipid metabolism</keyword>
<evidence type="ECO:0000256" key="3">
    <source>
        <dbReference type="ARBA" id="ARBA00023098"/>
    </source>
</evidence>
<feature type="transmembrane region" description="Helical" evidence="4">
    <location>
        <begin position="413"/>
        <end position="434"/>
    </location>
</feature>